<keyword evidence="1" id="KW-0963">Cytoplasm</keyword>
<evidence type="ECO:0000256" key="4">
    <source>
        <dbReference type="ARBA" id="ARBA00022755"/>
    </source>
</evidence>
<dbReference type="Gene3D" id="3.40.50.880">
    <property type="match status" value="1"/>
</dbReference>
<dbReference type="GO" id="GO:0006189">
    <property type="term" value="P:'de novo' IMP biosynthetic process"/>
    <property type="evidence" value="ECO:0007669"/>
    <property type="project" value="InterPro"/>
</dbReference>
<reference evidence="8" key="1">
    <citation type="submission" date="2018-05" db="EMBL/GenBank/DDBJ databases">
        <authorList>
            <person name="Lanie J.A."/>
            <person name="Ng W.-L."/>
            <person name="Kazmierczak K.M."/>
            <person name="Andrzejewski T.M."/>
            <person name="Davidsen T.M."/>
            <person name="Wayne K.J."/>
            <person name="Tettelin H."/>
            <person name="Glass J.I."/>
            <person name="Rusch D."/>
            <person name="Podicherti R."/>
            <person name="Tsui H.-C.T."/>
            <person name="Winkler M.E."/>
        </authorList>
    </citation>
    <scope>NUCLEOTIDE SEQUENCE</scope>
</reference>
<dbReference type="EMBL" id="UINC01061288">
    <property type="protein sequence ID" value="SVB86710.1"/>
    <property type="molecule type" value="Genomic_DNA"/>
</dbReference>
<dbReference type="SMART" id="SM01211">
    <property type="entry name" value="GATase_5"/>
    <property type="match status" value="1"/>
</dbReference>
<evidence type="ECO:0000256" key="5">
    <source>
        <dbReference type="ARBA" id="ARBA00022801"/>
    </source>
</evidence>
<dbReference type="AlphaFoldDB" id="A0A382HHD4"/>
<keyword evidence="3" id="KW-0547">Nucleotide-binding</keyword>
<sequence>VRFGILVFPGTWSDTDCHHALGSIVEQEAYYIWHKDTDLLSADCIVIPGGFSYGDYLRCGAIARFSPIMDSVREFASKGGLVIG</sequence>
<keyword evidence="2" id="KW-0436">Ligase</keyword>
<evidence type="ECO:0000256" key="6">
    <source>
        <dbReference type="ARBA" id="ARBA00022840"/>
    </source>
</evidence>
<keyword evidence="6" id="KW-0067">ATP-binding</keyword>
<evidence type="ECO:0000313" key="8">
    <source>
        <dbReference type="EMBL" id="SVB86710.1"/>
    </source>
</evidence>
<dbReference type="SUPFAM" id="SSF52317">
    <property type="entry name" value="Class I glutamine amidotransferase-like"/>
    <property type="match status" value="1"/>
</dbReference>
<dbReference type="GO" id="GO:0005524">
    <property type="term" value="F:ATP binding"/>
    <property type="evidence" value="ECO:0007669"/>
    <property type="project" value="UniProtKB-KW"/>
</dbReference>
<dbReference type="GO" id="GO:0004642">
    <property type="term" value="F:phosphoribosylformylglycinamidine synthase activity"/>
    <property type="evidence" value="ECO:0007669"/>
    <property type="project" value="InterPro"/>
</dbReference>
<gene>
    <name evidence="8" type="ORF">METZ01_LOCUS239564</name>
</gene>
<protein>
    <recommendedName>
        <fullName evidence="9">Phosphoribosylformylglycinamidine synthase I</fullName>
    </recommendedName>
</protein>
<feature type="non-terminal residue" evidence="8">
    <location>
        <position position="84"/>
    </location>
</feature>
<dbReference type="PANTHER" id="PTHR47552:SF1">
    <property type="entry name" value="PHOSPHORIBOSYLFORMYLGLYCINAMIDINE SYNTHASE SUBUNIT PURQ"/>
    <property type="match status" value="1"/>
</dbReference>
<evidence type="ECO:0000256" key="1">
    <source>
        <dbReference type="ARBA" id="ARBA00022490"/>
    </source>
</evidence>
<proteinExistence type="predicted"/>
<dbReference type="PANTHER" id="PTHR47552">
    <property type="entry name" value="PHOSPHORIBOSYLFORMYLGLYCINAMIDINE SYNTHASE SUBUNIT PURQ"/>
    <property type="match status" value="1"/>
</dbReference>
<dbReference type="InterPro" id="IPR010075">
    <property type="entry name" value="PRibForGlyAmidine_synth_PurQ"/>
</dbReference>
<evidence type="ECO:0008006" key="9">
    <source>
        <dbReference type="Google" id="ProtNLM"/>
    </source>
</evidence>
<evidence type="ECO:0000256" key="7">
    <source>
        <dbReference type="ARBA" id="ARBA00022962"/>
    </source>
</evidence>
<dbReference type="GO" id="GO:0016787">
    <property type="term" value="F:hydrolase activity"/>
    <property type="evidence" value="ECO:0007669"/>
    <property type="project" value="UniProtKB-KW"/>
</dbReference>
<organism evidence="8">
    <name type="scientific">marine metagenome</name>
    <dbReference type="NCBI Taxonomy" id="408172"/>
    <lineage>
        <taxon>unclassified sequences</taxon>
        <taxon>metagenomes</taxon>
        <taxon>ecological metagenomes</taxon>
    </lineage>
</organism>
<evidence type="ECO:0000256" key="3">
    <source>
        <dbReference type="ARBA" id="ARBA00022741"/>
    </source>
</evidence>
<dbReference type="InterPro" id="IPR029062">
    <property type="entry name" value="Class_I_gatase-like"/>
</dbReference>
<keyword evidence="7" id="KW-0315">Glutamine amidotransferase</keyword>
<accession>A0A382HHD4</accession>
<feature type="non-terminal residue" evidence="8">
    <location>
        <position position="1"/>
    </location>
</feature>
<keyword evidence="4" id="KW-0658">Purine biosynthesis</keyword>
<evidence type="ECO:0000256" key="2">
    <source>
        <dbReference type="ARBA" id="ARBA00022598"/>
    </source>
</evidence>
<name>A0A382HHD4_9ZZZZ</name>
<keyword evidence="5" id="KW-0378">Hydrolase</keyword>